<evidence type="ECO:0000313" key="1">
    <source>
        <dbReference type="EMBL" id="KAI9906125.1"/>
    </source>
</evidence>
<proteinExistence type="predicted"/>
<protein>
    <submittedName>
        <fullName evidence="1">Uncharacterized protein</fullName>
    </submittedName>
</protein>
<sequence>MFDYVARQYHWYKLEFGLTMLSWWEVSIFSAQLLTACYLRDQLLHLQLWLLCRLPPRLKNQREHQKKTSDARSYTYKQGTRRILSIDGTPPLYFPTPLSFHVVKRERWK</sequence>
<gene>
    <name evidence="1" type="ORF">PsorP6_014276</name>
</gene>
<accession>A0ACC0VJL6</accession>
<keyword evidence="2" id="KW-1185">Reference proteome</keyword>
<name>A0ACC0VJL6_9STRA</name>
<evidence type="ECO:0000313" key="2">
    <source>
        <dbReference type="Proteomes" id="UP001163321"/>
    </source>
</evidence>
<reference evidence="1 2" key="1">
    <citation type="journal article" date="2022" name="bioRxiv">
        <title>The genome of the oomycete Peronosclerospora sorghi, a cosmopolitan pathogen of maize and sorghum, is inflated with dispersed pseudogenes.</title>
        <authorList>
            <person name="Fletcher K."/>
            <person name="Martin F."/>
            <person name="Isakeit T."/>
            <person name="Cavanaugh K."/>
            <person name="Magill C."/>
            <person name="Michelmore R."/>
        </authorList>
    </citation>
    <scope>NUCLEOTIDE SEQUENCE [LARGE SCALE GENOMIC DNA]</scope>
    <source>
        <strain evidence="1">P6</strain>
    </source>
</reference>
<dbReference type="Proteomes" id="UP001163321">
    <property type="component" value="Chromosome 9"/>
</dbReference>
<comment type="caution">
    <text evidence="1">The sequence shown here is derived from an EMBL/GenBank/DDBJ whole genome shotgun (WGS) entry which is preliminary data.</text>
</comment>
<dbReference type="EMBL" id="CM047588">
    <property type="protein sequence ID" value="KAI9906125.1"/>
    <property type="molecule type" value="Genomic_DNA"/>
</dbReference>
<organism evidence="1 2">
    <name type="scientific">Peronosclerospora sorghi</name>
    <dbReference type="NCBI Taxonomy" id="230839"/>
    <lineage>
        <taxon>Eukaryota</taxon>
        <taxon>Sar</taxon>
        <taxon>Stramenopiles</taxon>
        <taxon>Oomycota</taxon>
        <taxon>Peronosporomycetes</taxon>
        <taxon>Peronosporales</taxon>
        <taxon>Peronosporaceae</taxon>
        <taxon>Peronosclerospora</taxon>
    </lineage>
</organism>